<dbReference type="InterPro" id="IPR022761">
    <property type="entry name" value="Fumarate_lyase_N"/>
</dbReference>
<dbReference type="PRINTS" id="PR00149">
    <property type="entry name" value="FUMRATELYASE"/>
</dbReference>
<sequence length="461" mass="48473">MTFSALDSELLGPLFATDAMRDVFSDRARLAGMLRMECALAKAAARFDLAPPELAPAIEAIGPDQLDLQQLGRDTAVSGVPVIPFVKAVQKLLPKDLESAFHKGATTQDVADTALVLQVRAALDLIAGDLDAVMRDLASLAQRHRGTPCVGRTYGQHAAPITFGFKVAVWLSGVAETAEKLPDLRRRVLVASLGGPVGTLTTFRKKGPAVAEAFAGELGLGTATLSWHTGRGRIAGLGAWLAELIGALAKIATDVASLASTEVGEASEPHIPGRGGSSAMPHKRNPVSATIILAAHAAARGHLTTLFDAMAAAHERPPGLWHAEWHALPQLFGLLSGALREARSLAGGLVVDADRMQRNLEATKGLLFADAVAGRLAPKLGRGKAHEVVEEAATRVRDGDVTLQQALERNETLRSEAADFDLAGAFDLQPAIDAASVWVDRALAEADRVRALLPPNQSTGN</sequence>
<dbReference type="Pfam" id="PF10397">
    <property type="entry name" value="ADSL_C"/>
    <property type="match status" value="1"/>
</dbReference>
<dbReference type="PANTHER" id="PTHR43172">
    <property type="entry name" value="ADENYLOSUCCINATE LYASE"/>
    <property type="match status" value="1"/>
</dbReference>
<dbReference type="PRINTS" id="PR00145">
    <property type="entry name" value="ARGSUCLYASE"/>
</dbReference>
<dbReference type="SMART" id="SM00998">
    <property type="entry name" value="ADSL_C"/>
    <property type="match status" value="1"/>
</dbReference>
<dbReference type="AlphaFoldDB" id="A0A1H9K7H2"/>
<dbReference type="CDD" id="cd01597">
    <property type="entry name" value="pCLME"/>
    <property type="match status" value="1"/>
</dbReference>
<dbReference type="Gene3D" id="1.20.200.10">
    <property type="entry name" value="Fumarase/aspartase (Central domain)"/>
    <property type="match status" value="1"/>
</dbReference>
<reference evidence="3 4" key="1">
    <citation type="submission" date="2016-10" db="EMBL/GenBank/DDBJ databases">
        <authorList>
            <person name="de Groot N.N."/>
        </authorList>
    </citation>
    <scope>NUCLEOTIDE SEQUENCE [LARGE SCALE GENOMIC DNA]</scope>
    <source>
        <strain evidence="3 4">A52C2</strain>
    </source>
</reference>
<dbReference type="SUPFAM" id="SSF48557">
    <property type="entry name" value="L-aspartase-like"/>
    <property type="match status" value="1"/>
</dbReference>
<evidence type="ECO:0000313" key="4">
    <source>
        <dbReference type="Proteomes" id="UP000199647"/>
    </source>
</evidence>
<dbReference type="InterPro" id="IPR019468">
    <property type="entry name" value="AdenyloSucc_lyase_C"/>
</dbReference>
<evidence type="ECO:0000259" key="2">
    <source>
        <dbReference type="SMART" id="SM00998"/>
    </source>
</evidence>
<dbReference type="Pfam" id="PF00206">
    <property type="entry name" value="Lyase_1"/>
    <property type="match status" value="1"/>
</dbReference>
<dbReference type="PANTHER" id="PTHR43172:SF2">
    <property type="entry name" value="ADENYLOSUCCINATE LYASE C-TERMINAL DOMAIN-CONTAINING PROTEIN"/>
    <property type="match status" value="1"/>
</dbReference>
<dbReference type="PROSITE" id="PS00163">
    <property type="entry name" value="FUMARATE_LYASES"/>
    <property type="match status" value="1"/>
</dbReference>
<organism evidence="3 4">
    <name type="scientific">Faunimonas pinastri</name>
    <dbReference type="NCBI Taxonomy" id="1855383"/>
    <lineage>
        <taxon>Bacteria</taxon>
        <taxon>Pseudomonadati</taxon>
        <taxon>Pseudomonadota</taxon>
        <taxon>Alphaproteobacteria</taxon>
        <taxon>Hyphomicrobiales</taxon>
        <taxon>Afifellaceae</taxon>
        <taxon>Faunimonas</taxon>
    </lineage>
</organism>
<feature type="domain" description="Adenylosuccinate lyase C-terminal" evidence="2">
    <location>
        <begin position="364"/>
        <end position="443"/>
    </location>
</feature>
<dbReference type="OrthoDB" id="9768878at2"/>
<keyword evidence="3" id="KW-0413">Isomerase</keyword>
<gene>
    <name evidence="3" type="ORF">SAMN05216548_109105</name>
</gene>
<accession>A0A1H9K7H2</accession>
<proteinExistence type="inferred from homology"/>
<dbReference type="EMBL" id="FOFG01000009">
    <property type="protein sequence ID" value="SEQ95022.1"/>
    <property type="molecule type" value="Genomic_DNA"/>
</dbReference>
<comment type="similarity">
    <text evidence="1">Belongs to the class-II fumarase/aspartase family.</text>
</comment>
<name>A0A1H9K7H2_9HYPH</name>
<dbReference type="GO" id="GO:0016853">
    <property type="term" value="F:isomerase activity"/>
    <property type="evidence" value="ECO:0007669"/>
    <property type="project" value="UniProtKB-KW"/>
</dbReference>
<dbReference type="Gene3D" id="1.10.40.30">
    <property type="entry name" value="Fumarase/aspartase (C-terminal domain)"/>
    <property type="match status" value="1"/>
</dbReference>
<dbReference type="GO" id="GO:0016829">
    <property type="term" value="F:lyase activity"/>
    <property type="evidence" value="ECO:0007669"/>
    <property type="project" value="UniProtKB-ARBA"/>
</dbReference>
<evidence type="ECO:0000313" key="3">
    <source>
        <dbReference type="EMBL" id="SEQ95022.1"/>
    </source>
</evidence>
<dbReference type="Proteomes" id="UP000199647">
    <property type="component" value="Unassembled WGS sequence"/>
</dbReference>
<keyword evidence="4" id="KW-1185">Reference proteome</keyword>
<dbReference type="InterPro" id="IPR000362">
    <property type="entry name" value="Fumarate_lyase_fam"/>
</dbReference>
<dbReference type="STRING" id="1855383.SAMN05216548_109105"/>
<dbReference type="InterPro" id="IPR020557">
    <property type="entry name" value="Fumarate_lyase_CS"/>
</dbReference>
<evidence type="ECO:0000256" key="1">
    <source>
        <dbReference type="ARBA" id="ARBA00034772"/>
    </source>
</evidence>
<dbReference type="InterPro" id="IPR008948">
    <property type="entry name" value="L-Aspartase-like"/>
</dbReference>
<protein>
    <submittedName>
        <fullName evidence="3">3-carboxy-cis,cis-muconate cycloisomerase</fullName>
    </submittedName>
</protein>
<dbReference type="RefSeq" id="WP_092497192.1">
    <property type="nucleotide sequence ID" value="NZ_FOFG01000009.1"/>
</dbReference>